<proteinExistence type="predicted"/>
<feature type="region of interest" description="Disordered" evidence="1">
    <location>
        <begin position="694"/>
        <end position="723"/>
    </location>
</feature>
<dbReference type="EMBL" id="JALJOR010000014">
    <property type="protein sequence ID" value="KAK9806258.1"/>
    <property type="molecule type" value="Genomic_DNA"/>
</dbReference>
<keyword evidence="3" id="KW-1185">Reference proteome</keyword>
<feature type="compositionally biased region" description="Low complexity" evidence="1">
    <location>
        <begin position="1152"/>
        <end position="1162"/>
    </location>
</feature>
<feature type="compositionally biased region" description="Low complexity" evidence="1">
    <location>
        <begin position="1249"/>
        <end position="1260"/>
    </location>
</feature>
<feature type="region of interest" description="Disordered" evidence="1">
    <location>
        <begin position="1146"/>
        <end position="1165"/>
    </location>
</feature>
<reference evidence="2 3" key="1">
    <citation type="journal article" date="2024" name="Nat. Commun.">
        <title>Phylogenomics reveals the evolutionary origins of lichenization in chlorophyte algae.</title>
        <authorList>
            <person name="Puginier C."/>
            <person name="Libourel C."/>
            <person name="Otte J."/>
            <person name="Skaloud P."/>
            <person name="Haon M."/>
            <person name="Grisel S."/>
            <person name="Petersen M."/>
            <person name="Berrin J.G."/>
            <person name="Delaux P.M."/>
            <person name="Dal Grande F."/>
            <person name="Keller J."/>
        </authorList>
    </citation>
    <scope>NUCLEOTIDE SEQUENCE [LARGE SCALE GENOMIC DNA]</scope>
    <source>
        <strain evidence="2 3">SAG 2043</strain>
    </source>
</reference>
<evidence type="ECO:0000313" key="3">
    <source>
        <dbReference type="Proteomes" id="UP001489004"/>
    </source>
</evidence>
<sequence>MDTADEAVQALLQELEVPTCVAALVSAAKKYVAGVDTLRGPLEADVREAADACWIQEEKSVQVRSKLMFKRTVKVLDATFIEEAEQQLLGAALDKWQSAAEGAVAATALQMRIAERCLLHTVHRLLNAQPQRAGAILALLDCLLGSVATMGAPIMISSPTTFSTIKTLALYTGMRFLETASGEADGTHKQLLRVGAQESGAIGLKAQCILLTQFPWHQVGELQSDIVQTSVLAPLTSLLNRVTQQAGTGDDDVDEVVDTALTLLGLVAEHVPSLRDDVHWAILVAILAVARGGSVQDAMSALGMQAGAGDVTQVGILDWAGTVWSNNGPQGARLAAQMVQSVAWEQTIPKLPGALQLRVLMMLMAVAKAVVNAAPLGTSQDFVAWLWKLLQGPTGHALTAFAAADGVGEDVHMLCMTEAPPGGQRGMQALWAWSQISLGVGLVELWAADQADGGQAARHTEALLEGMQLGGLAQALVAVGQEEVLGALLVRLFKALITFGDEFFSNGQLSEAGDAQDAALGLDLDLTDPLLQLRLSQIISAADLQLLAARIDLSATPEAGSGVPFLLQPLLDAPTLVQGNPGPRIVRCAELLTDAARLNGSAQAAGLAASLIQQLLLASVGQGSCAADRGNAAGAFQWEDDEADAAPGSGSTDCWHLTAEEHSMLVLDCLIPLAQVHASFDLAANAGAGLAEGSDAASRRSTKTHGASEAAPPPSPTPKWQPPQLSQLVTRLGERKSSTGLEAVSLTDSPKRAPVDKLFAAAEPVPAHAAPAAPAPQDPAALAHFVAAAAPIRSLILSVCTPPRTLTTPQPLPFANARKPLGADVAPANARVASSAAASTSGSESPKSLKSRMAEFGRAKPKGASPKAAAAPLLDAQAIQEHLASLIQDACLGGSLELPLCILRLMFSAPELRSTPVAEDLMEDLVVSVLLAQHGPGSEAGQLLELEDQRSPSYTQQSLVSLDDTEPYSYTQQSLVSLDDTEPPTAVGRGVPPAVDVISLLLGTLGGSADDAVLDLARSAATAKSPVTLALATEKLRQLALARETMAWRAAVTEVIEMSAMVDARPEAPIHVVAVWLGVLQWLADARWRKLRSTAPTDQLEALLDALQRHVGVLKLAEIPPELQPGSDASAAERVRAVRLNFNARLNRAGQTPSTPTSTPTSVSAFDPARSATWADPNAAAAALEEVPGKEGKPSSSWGGFKSMLGRSKPDEEPRKAAVPAVPAVPAGKGSGLRGKLFGGHQPLPTIYGSGSDDSGPDSPTKVGRQHSAAAPPVEAAKPADSPAKKKSGFRSLLSRASGATDAKEASSSAPAEDRPAQAPGTEAAAKAKAGGGRLAGLRRALHRNKGEAEGSPDAQHAQQGADMAAEVAADTLISIGLAAFAVSAFIKSVLCPSLASYTPRASASSQWAGVFRGNSIASTPTAASGTTPFSAGFVLHSSRGSLGSLRSLDDPMMRELDQVVEARAELDSLEEILHSPLLASRPDRYANFFASAGRLLQPSTSVEVFESELQALLFPNAPYLHRLSTPTVDRRLTEY</sequence>
<name>A0AAW1PDT0_9CHLO</name>
<feature type="compositionally biased region" description="Low complexity" evidence="1">
    <location>
        <begin position="1269"/>
        <end position="1282"/>
    </location>
</feature>
<gene>
    <name evidence="2" type="ORF">WJX72_007513</name>
</gene>
<organism evidence="2 3">
    <name type="scientific">[Myrmecia] bisecta</name>
    <dbReference type="NCBI Taxonomy" id="41462"/>
    <lineage>
        <taxon>Eukaryota</taxon>
        <taxon>Viridiplantae</taxon>
        <taxon>Chlorophyta</taxon>
        <taxon>core chlorophytes</taxon>
        <taxon>Trebouxiophyceae</taxon>
        <taxon>Trebouxiales</taxon>
        <taxon>Trebouxiaceae</taxon>
        <taxon>Myrmecia</taxon>
    </lineage>
</organism>
<feature type="compositionally biased region" description="Low complexity" evidence="1">
    <location>
        <begin position="1217"/>
        <end position="1227"/>
    </location>
</feature>
<evidence type="ECO:0000256" key="1">
    <source>
        <dbReference type="SAM" id="MobiDB-lite"/>
    </source>
</evidence>
<feature type="region of interest" description="Disordered" evidence="1">
    <location>
        <begin position="1184"/>
        <end position="1333"/>
    </location>
</feature>
<feature type="region of interest" description="Disordered" evidence="1">
    <location>
        <begin position="835"/>
        <end position="864"/>
    </location>
</feature>
<feature type="compositionally biased region" description="Low complexity" evidence="1">
    <location>
        <begin position="835"/>
        <end position="845"/>
    </location>
</feature>
<comment type="caution">
    <text evidence="2">The sequence shown here is derived from an EMBL/GenBank/DDBJ whole genome shotgun (WGS) entry which is preliminary data.</text>
</comment>
<protein>
    <submittedName>
        <fullName evidence="2">Uncharacterized protein</fullName>
    </submittedName>
</protein>
<feature type="compositionally biased region" description="Pro residues" evidence="1">
    <location>
        <begin position="711"/>
        <end position="721"/>
    </location>
</feature>
<dbReference type="Proteomes" id="UP001489004">
    <property type="component" value="Unassembled WGS sequence"/>
</dbReference>
<evidence type="ECO:0000313" key="2">
    <source>
        <dbReference type="EMBL" id="KAK9806258.1"/>
    </source>
</evidence>
<accession>A0AAW1PDT0</accession>